<dbReference type="PANTHER" id="PTHR31589">
    <property type="entry name" value="PROTEIN, PUTATIVE (DUF239)-RELATED-RELATED"/>
    <property type="match status" value="1"/>
</dbReference>
<dbReference type="EMBL" id="OU466863">
    <property type="protein sequence ID" value="CAH2079272.1"/>
    <property type="molecule type" value="Genomic_DNA"/>
</dbReference>
<dbReference type="InterPro" id="IPR004314">
    <property type="entry name" value="Neprosin"/>
</dbReference>
<feature type="domain" description="Neprosin PEP catalytic" evidence="1">
    <location>
        <begin position="130"/>
        <end position="165"/>
    </location>
</feature>
<accession>A0AAU9T4R3</accession>
<organism evidence="2 3">
    <name type="scientific">Thlaspi arvense</name>
    <name type="common">Field penny-cress</name>
    <dbReference type="NCBI Taxonomy" id="13288"/>
    <lineage>
        <taxon>Eukaryota</taxon>
        <taxon>Viridiplantae</taxon>
        <taxon>Streptophyta</taxon>
        <taxon>Embryophyta</taxon>
        <taxon>Tracheophyta</taxon>
        <taxon>Spermatophyta</taxon>
        <taxon>Magnoliopsida</taxon>
        <taxon>eudicotyledons</taxon>
        <taxon>Gunneridae</taxon>
        <taxon>Pentapetalae</taxon>
        <taxon>rosids</taxon>
        <taxon>malvids</taxon>
        <taxon>Brassicales</taxon>
        <taxon>Brassicaceae</taxon>
        <taxon>Thlaspideae</taxon>
        <taxon>Thlaspi</taxon>
    </lineage>
</organism>
<feature type="non-terminal residue" evidence="2">
    <location>
        <position position="166"/>
    </location>
</feature>
<keyword evidence="3" id="KW-1185">Reference proteome</keyword>
<evidence type="ECO:0000313" key="3">
    <source>
        <dbReference type="Proteomes" id="UP000836841"/>
    </source>
</evidence>
<dbReference type="AlphaFoldDB" id="A0AAU9T4R3"/>
<reference evidence="2 3" key="1">
    <citation type="submission" date="2022-03" db="EMBL/GenBank/DDBJ databases">
        <authorList>
            <person name="Nunn A."/>
            <person name="Chopra R."/>
            <person name="Nunn A."/>
            <person name="Contreras Garrido A."/>
        </authorList>
    </citation>
    <scope>NUCLEOTIDE SEQUENCE [LARGE SCALE GENOMIC DNA]</scope>
</reference>
<evidence type="ECO:0000259" key="1">
    <source>
        <dbReference type="Pfam" id="PF03080"/>
    </source>
</evidence>
<feature type="non-terminal residue" evidence="2">
    <location>
        <position position="1"/>
    </location>
</feature>
<protein>
    <recommendedName>
        <fullName evidence="1">Neprosin PEP catalytic domain-containing protein</fullName>
    </recommendedName>
</protein>
<evidence type="ECO:0000313" key="2">
    <source>
        <dbReference type="EMBL" id="CAH2079272.1"/>
    </source>
</evidence>
<name>A0AAU9T4R3_THLAR</name>
<gene>
    <name evidence="2" type="ORF">TAV2_LOCUS23957</name>
</gene>
<proteinExistence type="predicted"/>
<dbReference type="PANTHER" id="PTHR31589:SF110">
    <property type="entry name" value="PROTEIN, PUTATIVE (DUF239)-RELATED"/>
    <property type="match status" value="1"/>
</dbReference>
<sequence>VLSGISSTAWTEQLNLRSVILSYKITNFRKHLQKFPGIATNEDNVNWQIWHHNGTKCPKGTVPIRRVSHINGTTSSEAANRFTREHGYAVGHMKSQPPKIYGTKSTLRQVWLVSGSYDVGDLNSIEAGWQTSHRIAIGGAISPTSTFRGAQTDLTIQIWKDPKLGL</sequence>
<dbReference type="InterPro" id="IPR053168">
    <property type="entry name" value="Glutamic_endopeptidase"/>
</dbReference>
<dbReference type="Proteomes" id="UP000836841">
    <property type="component" value="Chromosome 7"/>
</dbReference>
<dbReference type="Pfam" id="PF03080">
    <property type="entry name" value="Neprosin"/>
    <property type="match status" value="1"/>
</dbReference>